<comment type="caution">
    <text evidence="2">The sequence shown here is derived from an EMBL/GenBank/DDBJ whole genome shotgun (WGS) entry which is preliminary data.</text>
</comment>
<sequence>MFRTGFKKIIYQLHLWLGLLSGLVVFVIGLTGAIYSFSDELKAVVYHNRLYVDIPHGAEKQSFNQLLFVAQKKLGKDKKISRVEIQQSPGRTYMFRAYKADKYFEKVYLNPYTAQIVFHEDANKEFFNVVLSIHRTLLLGDVVGHFIIRWSVVCFVILLLSGIILWWPKKWKMSFWKQKLKVKWEAKAKRLNYDLHQVFGFYAFLILLIISLTGLMWSFDLVADKKVKVFSDTTSLISVAPNDLIIAKMKSLGIKPAYLLYNLPNTKSGTVNVSAYLDPQRIHQKIQYRFDRYSGKLLLEGKPFSSLSALDKAKALNYDLHTGSIFGFWSKLLVFIAGLITASLPITGFCIWLWRK</sequence>
<accession>A0A4Q9HIL2</accession>
<organism evidence="2 3">
    <name type="scientific">Pedobacter kyonggii</name>
    <dbReference type="NCBI Taxonomy" id="1926871"/>
    <lineage>
        <taxon>Bacteria</taxon>
        <taxon>Pseudomonadati</taxon>
        <taxon>Bacteroidota</taxon>
        <taxon>Sphingobacteriia</taxon>
        <taxon>Sphingobacteriales</taxon>
        <taxon>Sphingobacteriaceae</taxon>
        <taxon>Pedobacter</taxon>
    </lineage>
</organism>
<evidence type="ECO:0000256" key="1">
    <source>
        <dbReference type="SAM" id="Phobius"/>
    </source>
</evidence>
<dbReference type="Pfam" id="PF03929">
    <property type="entry name" value="PepSY_TM"/>
    <property type="match status" value="1"/>
</dbReference>
<protein>
    <submittedName>
        <fullName evidence="2">PepSY domain-containing protein</fullName>
    </submittedName>
</protein>
<evidence type="ECO:0000313" key="2">
    <source>
        <dbReference type="EMBL" id="TBO45067.1"/>
    </source>
</evidence>
<dbReference type="EMBL" id="SIXF01000001">
    <property type="protein sequence ID" value="TBO45067.1"/>
    <property type="molecule type" value="Genomic_DNA"/>
</dbReference>
<proteinExistence type="predicted"/>
<keyword evidence="3" id="KW-1185">Reference proteome</keyword>
<dbReference type="PANTHER" id="PTHR34219">
    <property type="entry name" value="IRON-REGULATED INNER MEMBRANE PROTEIN-RELATED"/>
    <property type="match status" value="1"/>
</dbReference>
<keyword evidence="1" id="KW-1133">Transmembrane helix</keyword>
<gene>
    <name evidence="2" type="ORF">EYS08_01670</name>
</gene>
<feature type="transmembrane region" description="Helical" evidence="1">
    <location>
        <begin position="12"/>
        <end position="37"/>
    </location>
</feature>
<name>A0A4Q9HIL2_9SPHI</name>
<keyword evidence="1" id="KW-0812">Transmembrane</keyword>
<keyword evidence="1" id="KW-0472">Membrane</keyword>
<evidence type="ECO:0000313" key="3">
    <source>
        <dbReference type="Proteomes" id="UP000291819"/>
    </source>
</evidence>
<dbReference type="InterPro" id="IPR005625">
    <property type="entry name" value="PepSY-ass_TM"/>
</dbReference>
<dbReference type="OrthoDB" id="111691at2"/>
<dbReference type="AlphaFoldDB" id="A0A4Q9HIL2"/>
<feature type="transmembrane region" description="Helical" evidence="1">
    <location>
        <begin position="332"/>
        <end position="354"/>
    </location>
</feature>
<dbReference type="Proteomes" id="UP000291819">
    <property type="component" value="Unassembled WGS sequence"/>
</dbReference>
<feature type="transmembrane region" description="Helical" evidence="1">
    <location>
        <begin position="199"/>
        <end position="219"/>
    </location>
</feature>
<feature type="transmembrane region" description="Helical" evidence="1">
    <location>
        <begin position="147"/>
        <end position="167"/>
    </location>
</feature>
<reference evidence="2 3" key="1">
    <citation type="submission" date="2019-02" db="EMBL/GenBank/DDBJ databases">
        <title>Pedobacter kyonggii whole genome sequence analysis.</title>
        <authorList>
            <person name="Dahal R.H."/>
        </authorList>
    </citation>
    <scope>NUCLEOTIDE SEQUENCE [LARGE SCALE GENOMIC DNA]</scope>
    <source>
        <strain evidence="2 3">K-4-11-1</strain>
    </source>
</reference>
<dbReference type="RefSeq" id="WP_131028118.1">
    <property type="nucleotide sequence ID" value="NZ_SIXF01000001.1"/>
</dbReference>